<organism evidence="2 3">
    <name type="scientific">Tanacetum coccineum</name>
    <dbReference type="NCBI Taxonomy" id="301880"/>
    <lineage>
        <taxon>Eukaryota</taxon>
        <taxon>Viridiplantae</taxon>
        <taxon>Streptophyta</taxon>
        <taxon>Embryophyta</taxon>
        <taxon>Tracheophyta</taxon>
        <taxon>Spermatophyta</taxon>
        <taxon>Magnoliopsida</taxon>
        <taxon>eudicotyledons</taxon>
        <taxon>Gunneridae</taxon>
        <taxon>Pentapetalae</taxon>
        <taxon>asterids</taxon>
        <taxon>campanulids</taxon>
        <taxon>Asterales</taxon>
        <taxon>Asteraceae</taxon>
        <taxon>Asteroideae</taxon>
        <taxon>Anthemideae</taxon>
        <taxon>Anthemidinae</taxon>
        <taxon>Tanacetum</taxon>
    </lineage>
</organism>
<evidence type="ECO:0000313" key="2">
    <source>
        <dbReference type="EMBL" id="GJS67375.1"/>
    </source>
</evidence>
<dbReference type="Proteomes" id="UP001151760">
    <property type="component" value="Unassembled WGS sequence"/>
</dbReference>
<comment type="caution">
    <text evidence="2">The sequence shown here is derived from an EMBL/GenBank/DDBJ whole genome shotgun (WGS) entry which is preliminary data.</text>
</comment>
<sequence length="71" mass="7899">MITTNSEIEGKKLSELMLPTQLRTKVSDLQQGGSSDQGLQKLRTSNSKPSLYHSTESQDENSVRLGDYNNL</sequence>
<feature type="compositionally biased region" description="Low complexity" evidence="1">
    <location>
        <begin position="27"/>
        <end position="40"/>
    </location>
</feature>
<gene>
    <name evidence="2" type="ORF">Tco_0681939</name>
</gene>
<dbReference type="EMBL" id="BQNB010009712">
    <property type="protein sequence ID" value="GJS67375.1"/>
    <property type="molecule type" value="Genomic_DNA"/>
</dbReference>
<reference evidence="2" key="1">
    <citation type="journal article" date="2022" name="Int. J. Mol. Sci.">
        <title>Draft Genome of Tanacetum Coccineum: Genomic Comparison of Closely Related Tanacetum-Family Plants.</title>
        <authorList>
            <person name="Yamashiro T."/>
            <person name="Shiraishi A."/>
            <person name="Nakayama K."/>
            <person name="Satake H."/>
        </authorList>
    </citation>
    <scope>NUCLEOTIDE SEQUENCE</scope>
</reference>
<name>A0ABQ4XRE1_9ASTR</name>
<proteinExistence type="predicted"/>
<evidence type="ECO:0000256" key="1">
    <source>
        <dbReference type="SAM" id="MobiDB-lite"/>
    </source>
</evidence>
<protein>
    <submittedName>
        <fullName evidence="2">Uncharacterized protein</fullName>
    </submittedName>
</protein>
<feature type="region of interest" description="Disordered" evidence="1">
    <location>
        <begin position="24"/>
        <end position="71"/>
    </location>
</feature>
<accession>A0ABQ4XRE1</accession>
<reference evidence="2" key="2">
    <citation type="submission" date="2022-01" db="EMBL/GenBank/DDBJ databases">
        <authorList>
            <person name="Yamashiro T."/>
            <person name="Shiraishi A."/>
            <person name="Satake H."/>
            <person name="Nakayama K."/>
        </authorList>
    </citation>
    <scope>NUCLEOTIDE SEQUENCE</scope>
</reference>
<feature type="compositionally biased region" description="Polar residues" evidence="1">
    <location>
        <begin position="42"/>
        <end position="55"/>
    </location>
</feature>
<evidence type="ECO:0000313" key="3">
    <source>
        <dbReference type="Proteomes" id="UP001151760"/>
    </source>
</evidence>
<keyword evidence="3" id="KW-1185">Reference proteome</keyword>